<protein>
    <recommendedName>
        <fullName evidence="2">GGDEF domain-containing protein</fullName>
    </recommendedName>
</protein>
<dbReference type="PROSITE" id="PS50887">
    <property type="entry name" value="GGDEF"/>
    <property type="match status" value="1"/>
</dbReference>
<dbReference type="AlphaFoldDB" id="A0A512L8J7"/>
<dbReference type="PANTHER" id="PTHR46663:SF2">
    <property type="entry name" value="GGDEF DOMAIN-CONTAINING PROTEIN"/>
    <property type="match status" value="1"/>
</dbReference>
<dbReference type="CDD" id="cd01949">
    <property type="entry name" value="GGDEF"/>
    <property type="match status" value="1"/>
</dbReference>
<dbReference type="InterPro" id="IPR029787">
    <property type="entry name" value="Nucleotide_cyclase"/>
</dbReference>
<accession>A0A512L8J7</accession>
<dbReference type="InterPro" id="IPR029016">
    <property type="entry name" value="GAF-like_dom_sf"/>
</dbReference>
<feature type="domain" description="GGDEF" evidence="2">
    <location>
        <begin position="514"/>
        <end position="652"/>
    </location>
</feature>
<reference evidence="3 4" key="1">
    <citation type="submission" date="2019-07" db="EMBL/GenBank/DDBJ databases">
        <title>Whole genome shotgun sequence of Thiobacillus plumbophilus NBRC 107929.</title>
        <authorList>
            <person name="Hosoyama A."/>
            <person name="Uohara A."/>
            <person name="Ohji S."/>
            <person name="Ichikawa N."/>
        </authorList>
    </citation>
    <scope>NUCLEOTIDE SEQUENCE [LARGE SCALE GENOMIC DNA]</scope>
    <source>
        <strain evidence="3 4">NBRC 107929</strain>
    </source>
</reference>
<name>A0A512L8J7_9PROT</name>
<dbReference type="SUPFAM" id="SSF55781">
    <property type="entry name" value="GAF domain-like"/>
    <property type="match status" value="1"/>
</dbReference>
<dbReference type="SUPFAM" id="SSF55073">
    <property type="entry name" value="Nucleotide cyclase"/>
    <property type="match status" value="1"/>
</dbReference>
<sequence>MKKTRSLAQSDRRILWGAQAFFVILVLLLAGAALWQAIDLQQSIQANFANRARLTAQQTANAVASAIDVHFRDLQFLKNSFFDLRTRGLLPSAQVLSTFTAFQRTHPNIPAINIQDPSGNRIIWSSRKQPATPLTLEKDFTPLPQHPGRLIGKTSYARYANAWVLTMRQRIEDNEGHVLGFIGSPFLLSSLNTIYIPTDLQSILLTNSSNQAISVWQDGHWAPPDTRLPASVGEITVPVPGYPWVLHVQWTAAAMHHAFWRVERVRLAIILTALLFLVVMDVFTQKVLRQLLRLRQYQAAALLAQQDIQRLNEPQAMYQQLVGIVVTQTEAIGAFIVVPEAGSEWLRYAAAAADEPALQAAMEQLTPSRDPSHFPYGDMLPSRAFREKTTQGPVNPHQSPAMMAVQKQHAALSRIQSVMAFPIFVCEDPEPSAVLVIESDLPEHFTQPLRQLLEQLANTLGLALTQWRHHRELVEAGAEIHKMAFYDPLTGLPNRRLLECHLEQDMARAERHNKLLAVCMLDLDDFKPINDTYGHEAGDEVLVAMGQRLPKSLRKSDFVARLGGDEFVLLVDELASQDDLAQVLTNIEDAISAPIALSNGKTVQIRASIGVAFHPPGGKETPSQLLRFADQALYENKANKDNREKSWVLFRSEVQK</sequence>
<dbReference type="FunFam" id="3.30.70.270:FF:000001">
    <property type="entry name" value="Diguanylate cyclase domain protein"/>
    <property type="match status" value="1"/>
</dbReference>
<dbReference type="CDD" id="cd18773">
    <property type="entry name" value="PDC1_HK_sensor"/>
    <property type="match status" value="1"/>
</dbReference>
<dbReference type="SMART" id="SM00267">
    <property type="entry name" value="GGDEF"/>
    <property type="match status" value="1"/>
</dbReference>
<dbReference type="RefSeq" id="WP_232522179.1">
    <property type="nucleotide sequence ID" value="NZ_AP021884.1"/>
</dbReference>
<dbReference type="GO" id="GO:0003824">
    <property type="term" value="F:catalytic activity"/>
    <property type="evidence" value="ECO:0007669"/>
    <property type="project" value="UniProtKB-ARBA"/>
</dbReference>
<evidence type="ECO:0000259" key="2">
    <source>
        <dbReference type="PROSITE" id="PS50887"/>
    </source>
</evidence>
<keyword evidence="1" id="KW-0472">Membrane</keyword>
<evidence type="ECO:0000256" key="1">
    <source>
        <dbReference type="SAM" id="Phobius"/>
    </source>
</evidence>
<dbReference type="Pfam" id="PF00990">
    <property type="entry name" value="GGDEF"/>
    <property type="match status" value="1"/>
</dbReference>
<comment type="caution">
    <text evidence="3">The sequence shown here is derived from an EMBL/GenBank/DDBJ whole genome shotgun (WGS) entry which is preliminary data.</text>
</comment>
<dbReference type="InterPro" id="IPR052163">
    <property type="entry name" value="DGC-Regulatory_Protein"/>
</dbReference>
<keyword evidence="1" id="KW-1133">Transmembrane helix</keyword>
<dbReference type="Gene3D" id="3.30.450.20">
    <property type="entry name" value="PAS domain"/>
    <property type="match status" value="1"/>
</dbReference>
<dbReference type="Gene3D" id="3.30.70.270">
    <property type="match status" value="1"/>
</dbReference>
<keyword evidence="4" id="KW-1185">Reference proteome</keyword>
<evidence type="ECO:0000313" key="4">
    <source>
        <dbReference type="Proteomes" id="UP000321337"/>
    </source>
</evidence>
<dbReference type="EMBL" id="BKAD01000018">
    <property type="protein sequence ID" value="GEP30792.1"/>
    <property type="molecule type" value="Genomic_DNA"/>
</dbReference>
<organism evidence="3 4">
    <name type="scientific">Sulfuriferula plumbiphila</name>
    <dbReference type="NCBI Taxonomy" id="171865"/>
    <lineage>
        <taxon>Bacteria</taxon>
        <taxon>Pseudomonadati</taxon>
        <taxon>Pseudomonadota</taxon>
        <taxon>Betaproteobacteria</taxon>
        <taxon>Nitrosomonadales</taxon>
        <taxon>Sulfuricellaceae</taxon>
        <taxon>Sulfuriferula</taxon>
    </lineage>
</organism>
<evidence type="ECO:0000313" key="3">
    <source>
        <dbReference type="EMBL" id="GEP30792.1"/>
    </source>
</evidence>
<dbReference type="Gene3D" id="3.30.450.40">
    <property type="match status" value="1"/>
</dbReference>
<dbReference type="InterPro" id="IPR000160">
    <property type="entry name" value="GGDEF_dom"/>
</dbReference>
<proteinExistence type="predicted"/>
<keyword evidence="1" id="KW-0812">Transmembrane</keyword>
<gene>
    <name evidence="3" type="ORF">TPL01_19300</name>
</gene>
<dbReference type="NCBIfam" id="TIGR00254">
    <property type="entry name" value="GGDEF"/>
    <property type="match status" value="1"/>
</dbReference>
<dbReference type="InterPro" id="IPR043128">
    <property type="entry name" value="Rev_trsase/Diguanyl_cyclase"/>
</dbReference>
<dbReference type="PANTHER" id="PTHR46663">
    <property type="entry name" value="DIGUANYLATE CYCLASE DGCT-RELATED"/>
    <property type="match status" value="1"/>
</dbReference>
<dbReference type="Proteomes" id="UP000321337">
    <property type="component" value="Unassembled WGS sequence"/>
</dbReference>
<feature type="transmembrane region" description="Helical" evidence="1">
    <location>
        <begin position="20"/>
        <end position="38"/>
    </location>
</feature>